<dbReference type="Proteomes" id="UP000010480">
    <property type="component" value="Chromosome"/>
</dbReference>
<dbReference type="HOGENOM" id="CLU_009665_19_5_3"/>
<keyword evidence="5 7" id="KW-0503">Monooxygenase</keyword>
<dbReference type="GO" id="GO:0071949">
    <property type="term" value="F:FAD binding"/>
    <property type="evidence" value="ECO:0007669"/>
    <property type="project" value="InterPro"/>
</dbReference>
<keyword evidence="4 7" id="KW-0560">Oxidoreductase</keyword>
<evidence type="ECO:0000256" key="4">
    <source>
        <dbReference type="ARBA" id="ARBA00023002"/>
    </source>
</evidence>
<proteinExistence type="predicted"/>
<evidence type="ECO:0000256" key="1">
    <source>
        <dbReference type="ARBA" id="ARBA00001974"/>
    </source>
</evidence>
<organism evidence="7 8">
    <name type="scientific">Cyanobacterium aponinum (strain PCC 10605)</name>
    <dbReference type="NCBI Taxonomy" id="755178"/>
    <lineage>
        <taxon>Bacteria</taxon>
        <taxon>Bacillati</taxon>
        <taxon>Cyanobacteriota</taxon>
        <taxon>Cyanophyceae</taxon>
        <taxon>Oscillatoriophycideae</taxon>
        <taxon>Chroococcales</taxon>
        <taxon>Geminocystaceae</taxon>
        <taxon>Cyanobacterium</taxon>
    </lineage>
</organism>
<dbReference type="PRINTS" id="PR00420">
    <property type="entry name" value="RNGMNOXGNASE"/>
</dbReference>
<evidence type="ECO:0000313" key="8">
    <source>
        <dbReference type="Proteomes" id="UP000010480"/>
    </source>
</evidence>
<dbReference type="InterPro" id="IPR050493">
    <property type="entry name" value="FAD-dep_Monooxygenase_BioMet"/>
</dbReference>
<evidence type="ECO:0000256" key="3">
    <source>
        <dbReference type="ARBA" id="ARBA00022827"/>
    </source>
</evidence>
<dbReference type="Pfam" id="PF01494">
    <property type="entry name" value="FAD_binding_3"/>
    <property type="match status" value="1"/>
</dbReference>
<dbReference type="EC" id="1.14.13.1" evidence="7"/>
<dbReference type="STRING" id="755178.Cyan10605_3039"/>
<dbReference type="GO" id="GO:0018658">
    <property type="term" value="F:salicylate 1-monooxygenase activity"/>
    <property type="evidence" value="ECO:0007669"/>
    <property type="project" value="UniProtKB-EC"/>
</dbReference>
<keyword evidence="8" id="KW-1185">Reference proteome</keyword>
<evidence type="ECO:0000256" key="2">
    <source>
        <dbReference type="ARBA" id="ARBA00022630"/>
    </source>
</evidence>
<dbReference type="eggNOG" id="COG0654">
    <property type="taxonomic scope" value="Bacteria"/>
</dbReference>
<dbReference type="PANTHER" id="PTHR13789">
    <property type="entry name" value="MONOOXYGENASE"/>
    <property type="match status" value="1"/>
</dbReference>
<dbReference type="EMBL" id="CP003947">
    <property type="protein sequence ID" value="AFZ55096.1"/>
    <property type="molecule type" value="Genomic_DNA"/>
</dbReference>
<dbReference type="PANTHER" id="PTHR13789:SF318">
    <property type="entry name" value="GERANYLGERANYL DIPHOSPHATE REDUCTASE"/>
    <property type="match status" value="1"/>
</dbReference>
<dbReference type="SUPFAM" id="SSF51905">
    <property type="entry name" value="FAD/NAD(P)-binding domain"/>
    <property type="match status" value="1"/>
</dbReference>
<sequence>MEKEIIIIGGGIGGLTLARALQLKRIDFQLYEQAKSFEALGYGLQISPNVVRVFQQLGLDKELEAISHRCYGFQLKSFDSDREIASWQLNQTIPYYQCRRADLHQLLYDSIEDKSRIHFCQRLTDYHQEEESLYFSLENDPQKYSAKALIGADGVRSHLRKSLFPNYEAKYSGYFAFRAILPFSEKYRPLWGKATVWMGKNHHVVAYPNENKQIGKCWLNLVLVVREKNWQEEGWAITADKQEIWQRFGNKSPLLDEILQDLGKTEETCYKWGLFTHQPLPYWSKGKVTLLGDAAHPMLPFQAQGAGMAIEDAYVLANCLSLETKIETALFKYQQLRQERATKVQQTSRKNADIFHATGISAIARDIALGLAVTVNSNLINLKTAWIYDYDVTNLGYISKKT</sequence>
<evidence type="ECO:0000313" key="7">
    <source>
        <dbReference type="EMBL" id="AFZ55096.1"/>
    </source>
</evidence>
<evidence type="ECO:0000259" key="6">
    <source>
        <dbReference type="Pfam" id="PF01494"/>
    </source>
</evidence>
<name>K9Z7C2_CYAAP</name>
<accession>K9Z7C2</accession>
<dbReference type="Gene3D" id="3.50.50.60">
    <property type="entry name" value="FAD/NAD(P)-binding domain"/>
    <property type="match status" value="1"/>
</dbReference>
<comment type="cofactor">
    <cofactor evidence="1">
        <name>FAD</name>
        <dbReference type="ChEBI" id="CHEBI:57692"/>
    </cofactor>
</comment>
<dbReference type="SUPFAM" id="SSF54373">
    <property type="entry name" value="FAD-linked reductases, C-terminal domain"/>
    <property type="match status" value="1"/>
</dbReference>
<reference evidence="8" key="1">
    <citation type="journal article" date="2013" name="Proc. Natl. Acad. Sci. U.S.A.">
        <title>Improving the coverage of the cyanobacterial phylum using diversity-driven genome sequencing.</title>
        <authorList>
            <person name="Shih P.M."/>
            <person name="Wu D."/>
            <person name="Latifi A."/>
            <person name="Axen S.D."/>
            <person name="Fewer D.P."/>
            <person name="Talla E."/>
            <person name="Calteau A."/>
            <person name="Cai F."/>
            <person name="Tandeau de Marsac N."/>
            <person name="Rippka R."/>
            <person name="Herdman M."/>
            <person name="Sivonen K."/>
            <person name="Coursin T."/>
            <person name="Laurent T."/>
            <person name="Goodwin L."/>
            <person name="Nolan M."/>
            <person name="Davenport K.W."/>
            <person name="Han C.S."/>
            <person name="Rubin E.M."/>
            <person name="Eisen J.A."/>
            <person name="Woyke T."/>
            <person name="Gugger M."/>
            <person name="Kerfeld C.A."/>
        </authorList>
    </citation>
    <scope>NUCLEOTIDE SEQUENCE [LARGE SCALE GENOMIC DNA]</scope>
    <source>
        <strain evidence="8">PCC 10605</strain>
    </source>
</reference>
<protein>
    <submittedName>
        <fullName evidence="7">Salicylate 1-monooxygenase</fullName>
        <ecNumber evidence="7">1.14.13.1</ecNumber>
    </submittedName>
</protein>
<dbReference type="OrthoDB" id="9806565at2"/>
<dbReference type="KEGG" id="can:Cyan10605_3039"/>
<keyword evidence="3" id="KW-0274">FAD</keyword>
<keyword evidence="2" id="KW-0285">Flavoprotein</keyword>
<feature type="domain" description="FAD-binding" evidence="6">
    <location>
        <begin position="4"/>
        <end position="347"/>
    </location>
</feature>
<dbReference type="InterPro" id="IPR002938">
    <property type="entry name" value="FAD-bd"/>
</dbReference>
<dbReference type="PATRIC" id="fig|755178.3.peg.3235"/>
<gene>
    <name evidence="7" type="ordered locus">Cyan10605_3039</name>
</gene>
<dbReference type="InterPro" id="IPR036188">
    <property type="entry name" value="FAD/NAD-bd_sf"/>
</dbReference>
<dbReference type="RefSeq" id="WP_015220815.1">
    <property type="nucleotide sequence ID" value="NC_019776.1"/>
</dbReference>
<dbReference type="AlphaFoldDB" id="K9Z7C2"/>
<evidence type="ECO:0000256" key="5">
    <source>
        <dbReference type="ARBA" id="ARBA00023033"/>
    </source>
</evidence>